<proteinExistence type="predicted"/>
<keyword evidence="2" id="KW-1185">Reference proteome</keyword>
<evidence type="ECO:0000313" key="2">
    <source>
        <dbReference type="Proteomes" id="UP000004816"/>
    </source>
</evidence>
<accession>E5XMI1</accession>
<reference evidence="1 2" key="1">
    <citation type="journal article" date="2011" name="Stand. Genomic Sci.">
        <title>High quality draft genome sequence of Segniliparus rugosus CDC 945(T)= (ATCC BAA-974(T)).</title>
        <authorList>
            <person name="Earl A.M."/>
            <person name="Desjardins C.A."/>
            <person name="Fitzgerald M.G."/>
            <person name="Arachchi H.M."/>
            <person name="Zeng Q."/>
            <person name="Mehta T."/>
            <person name="Griggs A."/>
            <person name="Birren B.W."/>
            <person name="Toney N.C."/>
            <person name="Carr J."/>
            <person name="Posey J."/>
            <person name="Butler W.R."/>
        </authorList>
    </citation>
    <scope>NUCLEOTIDE SEQUENCE [LARGE SCALE GENOMIC DNA]</scope>
    <source>
        <strain evidence="2">ATCC BAA-974 / DSM 45345 / CCUG 50838 / CIP 108380 / JCM 13579 / CDC 945</strain>
    </source>
</reference>
<comment type="caution">
    <text evidence="1">The sequence shown here is derived from an EMBL/GenBank/DDBJ whole genome shotgun (WGS) entry which is preliminary data.</text>
</comment>
<name>E5XMI1_SEGRC</name>
<gene>
    <name evidence="1" type="ORF">HMPREF9336_00701</name>
</gene>
<sequence>MAEHVYPVASLAVVSTDRPHRYGKQLVGHLGRRHGGEWDAETGAGWIDLANGRATVAAEGEALRLRVAAESDEELVRLEDVVGGHLVRFGERDELSVAWERDSASR</sequence>
<evidence type="ECO:0008006" key="3">
    <source>
        <dbReference type="Google" id="ProtNLM"/>
    </source>
</evidence>
<dbReference type="RefSeq" id="WP_007467872.1">
    <property type="nucleotide sequence ID" value="NZ_KI391954.1"/>
</dbReference>
<dbReference type="Gene3D" id="3.30.310.50">
    <property type="entry name" value="Alpha-D-phosphohexomutase, C-terminal domain"/>
    <property type="match status" value="1"/>
</dbReference>
<dbReference type="InterPro" id="IPR014543">
    <property type="entry name" value="UCP028291"/>
</dbReference>
<dbReference type="OrthoDB" id="9806511at2"/>
<dbReference type="AlphaFoldDB" id="E5XMI1"/>
<dbReference type="Proteomes" id="UP000004816">
    <property type="component" value="Unassembled WGS sequence"/>
</dbReference>
<dbReference type="Pfam" id="PF09981">
    <property type="entry name" value="DUF2218"/>
    <property type="match status" value="1"/>
</dbReference>
<dbReference type="HOGENOM" id="CLU_127482_0_1_11"/>
<protein>
    <recommendedName>
        <fullName evidence="3">DUF2218 domain-containing protein</fullName>
    </recommendedName>
</protein>
<dbReference type="STRING" id="679197.HMPREF9336_00701"/>
<dbReference type="EMBL" id="ACZI02000003">
    <property type="protein sequence ID" value="EFV14446.1"/>
    <property type="molecule type" value="Genomic_DNA"/>
</dbReference>
<dbReference type="eggNOG" id="COG3553">
    <property type="taxonomic scope" value="Bacteria"/>
</dbReference>
<organism evidence="1 2">
    <name type="scientific">Segniliparus rugosus (strain ATCC BAA-974 / DSM 45345 / CCUG 50838 / CIP 108380 / JCM 13579 / CDC 945)</name>
    <dbReference type="NCBI Taxonomy" id="679197"/>
    <lineage>
        <taxon>Bacteria</taxon>
        <taxon>Bacillati</taxon>
        <taxon>Actinomycetota</taxon>
        <taxon>Actinomycetes</taxon>
        <taxon>Mycobacteriales</taxon>
        <taxon>Segniliparaceae</taxon>
        <taxon>Segniliparus</taxon>
    </lineage>
</organism>
<evidence type="ECO:0000313" key="1">
    <source>
        <dbReference type="EMBL" id="EFV14446.1"/>
    </source>
</evidence>